<evidence type="ECO:0000256" key="3">
    <source>
        <dbReference type="ARBA" id="ARBA00022737"/>
    </source>
</evidence>
<keyword evidence="2" id="KW-0479">Metal-binding</keyword>
<comment type="caution">
    <text evidence="10">The sequence shown here is derived from an EMBL/GenBank/DDBJ whole genome shotgun (WGS) entry which is preliminary data.</text>
</comment>
<gene>
    <name evidence="10" type="ORF">PFISCL1PPCAC_19621</name>
</gene>
<keyword evidence="5" id="KW-0833">Ubl conjugation pathway</keyword>
<evidence type="ECO:0000256" key="7">
    <source>
        <dbReference type="PROSITE-ProRule" id="PRU00175"/>
    </source>
</evidence>
<dbReference type="InterPro" id="IPR017907">
    <property type="entry name" value="Znf_RING_CS"/>
</dbReference>
<dbReference type="InterPro" id="IPR001841">
    <property type="entry name" value="Znf_RING"/>
</dbReference>
<feature type="non-terminal residue" evidence="10">
    <location>
        <position position="1"/>
    </location>
</feature>
<dbReference type="Gene3D" id="3.30.40.10">
    <property type="entry name" value="Zinc/RING finger domain, C3HC4 (zinc finger)"/>
    <property type="match status" value="1"/>
</dbReference>
<dbReference type="PROSITE" id="PS00518">
    <property type="entry name" value="ZF_RING_1"/>
    <property type="match status" value="1"/>
</dbReference>
<organism evidence="10 11">
    <name type="scientific">Pristionchus fissidentatus</name>
    <dbReference type="NCBI Taxonomy" id="1538716"/>
    <lineage>
        <taxon>Eukaryota</taxon>
        <taxon>Metazoa</taxon>
        <taxon>Ecdysozoa</taxon>
        <taxon>Nematoda</taxon>
        <taxon>Chromadorea</taxon>
        <taxon>Rhabditida</taxon>
        <taxon>Rhabditina</taxon>
        <taxon>Diplogasteromorpha</taxon>
        <taxon>Diplogasteroidea</taxon>
        <taxon>Neodiplogasteridae</taxon>
        <taxon>Pristionchus</taxon>
    </lineage>
</organism>
<keyword evidence="3" id="KW-0677">Repeat</keyword>
<dbReference type="SUPFAM" id="SSF57850">
    <property type="entry name" value="RING/U-box"/>
    <property type="match status" value="2"/>
</dbReference>
<evidence type="ECO:0000256" key="6">
    <source>
        <dbReference type="ARBA" id="ARBA00022833"/>
    </source>
</evidence>
<evidence type="ECO:0000256" key="2">
    <source>
        <dbReference type="ARBA" id="ARBA00022723"/>
    </source>
</evidence>
<evidence type="ECO:0000256" key="4">
    <source>
        <dbReference type="ARBA" id="ARBA00022771"/>
    </source>
</evidence>
<dbReference type="Proteomes" id="UP001432322">
    <property type="component" value="Unassembled WGS sequence"/>
</dbReference>
<keyword evidence="6" id="KW-0862">Zinc</keyword>
<keyword evidence="11" id="KW-1185">Reference proteome</keyword>
<dbReference type="EMBL" id="BTSY01000005">
    <property type="protein sequence ID" value="GMT28324.1"/>
    <property type="molecule type" value="Genomic_DNA"/>
</dbReference>
<reference evidence="10" key="1">
    <citation type="submission" date="2023-10" db="EMBL/GenBank/DDBJ databases">
        <title>Genome assembly of Pristionchus species.</title>
        <authorList>
            <person name="Yoshida K."/>
            <person name="Sommer R.J."/>
        </authorList>
    </citation>
    <scope>NUCLEOTIDE SEQUENCE</scope>
    <source>
        <strain evidence="10">RS5133</strain>
    </source>
</reference>
<evidence type="ECO:0000259" key="9">
    <source>
        <dbReference type="PROSITE" id="PS51873"/>
    </source>
</evidence>
<dbReference type="InterPro" id="IPR013083">
    <property type="entry name" value="Znf_RING/FYVE/PHD"/>
</dbReference>
<proteinExistence type="predicted"/>
<sequence>EICGICLNPSPLFILLRNCSHCVCIPCLHFHLKFWIVHRQKARIKCPFDNCVERIHENDIKAVLDSDEEILDVITPADERSALQYQHDKHVITYALGGEDRIRRCPLCKAIYSEVRGCHLVVCANTRCKTRFC</sequence>
<accession>A0AAV5W8M5</accession>
<dbReference type="PROSITE" id="PS51873">
    <property type="entry name" value="TRIAD"/>
    <property type="match status" value="1"/>
</dbReference>
<dbReference type="GO" id="GO:0016740">
    <property type="term" value="F:transferase activity"/>
    <property type="evidence" value="ECO:0007669"/>
    <property type="project" value="UniProtKB-KW"/>
</dbReference>
<dbReference type="GO" id="GO:0008270">
    <property type="term" value="F:zinc ion binding"/>
    <property type="evidence" value="ECO:0007669"/>
    <property type="project" value="UniProtKB-KW"/>
</dbReference>
<dbReference type="PROSITE" id="PS50089">
    <property type="entry name" value="ZF_RING_2"/>
    <property type="match status" value="1"/>
</dbReference>
<evidence type="ECO:0000313" key="10">
    <source>
        <dbReference type="EMBL" id="GMT28324.1"/>
    </source>
</evidence>
<protein>
    <recommendedName>
        <fullName evidence="12">RING-type domain-containing protein</fullName>
    </recommendedName>
</protein>
<feature type="non-terminal residue" evidence="10">
    <location>
        <position position="133"/>
    </location>
</feature>
<keyword evidence="4 7" id="KW-0863">Zinc-finger</keyword>
<dbReference type="InterPro" id="IPR044066">
    <property type="entry name" value="TRIAD_supradom"/>
</dbReference>
<evidence type="ECO:0000259" key="8">
    <source>
        <dbReference type="PROSITE" id="PS50089"/>
    </source>
</evidence>
<feature type="domain" description="RING-type" evidence="9">
    <location>
        <begin position="1"/>
        <end position="133"/>
    </location>
</feature>
<evidence type="ECO:0000256" key="5">
    <source>
        <dbReference type="ARBA" id="ARBA00022786"/>
    </source>
</evidence>
<dbReference type="AlphaFoldDB" id="A0AAV5W8M5"/>
<evidence type="ECO:0000313" key="11">
    <source>
        <dbReference type="Proteomes" id="UP001432322"/>
    </source>
</evidence>
<feature type="domain" description="RING-type" evidence="8">
    <location>
        <begin position="3"/>
        <end position="50"/>
    </location>
</feature>
<evidence type="ECO:0000256" key="1">
    <source>
        <dbReference type="ARBA" id="ARBA00022679"/>
    </source>
</evidence>
<evidence type="ECO:0008006" key="12">
    <source>
        <dbReference type="Google" id="ProtNLM"/>
    </source>
</evidence>
<keyword evidence="1" id="KW-0808">Transferase</keyword>
<name>A0AAV5W8M5_9BILA</name>